<dbReference type="InterPro" id="IPR023214">
    <property type="entry name" value="HAD_sf"/>
</dbReference>
<dbReference type="Pfam" id="PF00702">
    <property type="entry name" value="Hydrolase"/>
    <property type="match status" value="1"/>
</dbReference>
<comment type="caution">
    <text evidence="1">The sequence shown here is derived from an EMBL/GenBank/DDBJ whole genome shotgun (WGS) entry which is preliminary data.</text>
</comment>
<protein>
    <recommendedName>
        <fullName evidence="3">Haloacid dehalogenase</fullName>
    </recommendedName>
</protein>
<dbReference type="InterPro" id="IPR052550">
    <property type="entry name" value="Pyrimidine_5'-ntase_YjjG"/>
</dbReference>
<dbReference type="Proteomes" id="UP000075606">
    <property type="component" value="Unassembled WGS sequence"/>
</dbReference>
<dbReference type="EMBL" id="LRPC01000001">
    <property type="protein sequence ID" value="KYG77624.1"/>
    <property type="molecule type" value="Genomic_DNA"/>
</dbReference>
<name>A0A150XG30_9BACT</name>
<evidence type="ECO:0000313" key="1">
    <source>
        <dbReference type="EMBL" id="KYG77624.1"/>
    </source>
</evidence>
<gene>
    <name evidence="1" type="ORF">AWW68_02295</name>
</gene>
<dbReference type="PANTHER" id="PTHR47478:SF1">
    <property type="entry name" value="PYRIMIDINE 5'-NUCLEOTIDASE YJJG"/>
    <property type="match status" value="1"/>
</dbReference>
<proteinExistence type="predicted"/>
<dbReference type="Gene3D" id="1.10.150.240">
    <property type="entry name" value="Putative phosphatase, domain 2"/>
    <property type="match status" value="1"/>
</dbReference>
<dbReference type="AlphaFoldDB" id="A0A150XG30"/>
<keyword evidence="2" id="KW-1185">Reference proteome</keyword>
<dbReference type="InterPro" id="IPR036412">
    <property type="entry name" value="HAD-like_sf"/>
</dbReference>
<dbReference type="InterPro" id="IPR011951">
    <property type="entry name" value="HAD-SF_hydro_IA_YjjG/PynA"/>
</dbReference>
<dbReference type="SFLD" id="SFLDG01129">
    <property type="entry name" value="C1.5:_HAD__Beta-PGM__Phosphata"/>
    <property type="match status" value="1"/>
</dbReference>
<dbReference type="PANTHER" id="PTHR47478">
    <property type="match status" value="1"/>
</dbReference>
<evidence type="ECO:0008006" key="3">
    <source>
        <dbReference type="Google" id="ProtNLM"/>
    </source>
</evidence>
<reference evidence="1 2" key="1">
    <citation type="submission" date="2016-01" db="EMBL/GenBank/DDBJ databases">
        <title>Genome sequencing of Roseivirga spongicola UST030701-084.</title>
        <authorList>
            <person name="Selvaratnam C."/>
            <person name="Thevarajoo S."/>
            <person name="Goh K.M."/>
            <person name="Ee R."/>
            <person name="Chan K.-G."/>
            <person name="Chong C.S."/>
        </authorList>
    </citation>
    <scope>NUCLEOTIDE SEQUENCE [LARGE SCALE GENOMIC DNA]</scope>
    <source>
        <strain evidence="1 2">UST030701-084</strain>
    </source>
</reference>
<accession>A0A150XG30</accession>
<dbReference type="SFLD" id="SFLDS00003">
    <property type="entry name" value="Haloacid_Dehalogenase"/>
    <property type="match status" value="1"/>
</dbReference>
<dbReference type="NCBIfam" id="TIGR01549">
    <property type="entry name" value="HAD-SF-IA-v1"/>
    <property type="match status" value="1"/>
</dbReference>
<dbReference type="NCBIfam" id="TIGR02254">
    <property type="entry name" value="YjjG_YfnB"/>
    <property type="match status" value="1"/>
</dbReference>
<dbReference type="InterPro" id="IPR023198">
    <property type="entry name" value="PGP-like_dom2"/>
</dbReference>
<dbReference type="InterPro" id="IPR006439">
    <property type="entry name" value="HAD-SF_hydro_IA"/>
</dbReference>
<dbReference type="RefSeq" id="WP_068216167.1">
    <property type="nucleotide sequence ID" value="NZ_LRPC01000001.1"/>
</dbReference>
<dbReference type="STRING" id="333140.AWW68_02295"/>
<sequence length="231" mass="26934">MAYYKHIFFDLDHTLWDYDANASAALFELYDHYKFSDLAIFTKEELVRTFFEVNYELWGLYNNHRIGRGDIRKRRFPQIFQKLRADIKHLPENLESEYIGLAPTKPAVFPDAFEVLDYLAGKYKLHLITNGFNDIQQTKLKYSKLEPYFGHVVTSESSKARKPNKRIFEVAFELTGASVFDSIMIGDNIDADIAGAQGIDMDHVWFNPKREVPKFKVQHDISNLLQLKSIL</sequence>
<evidence type="ECO:0000313" key="2">
    <source>
        <dbReference type="Proteomes" id="UP000075606"/>
    </source>
</evidence>
<dbReference type="SUPFAM" id="SSF56784">
    <property type="entry name" value="HAD-like"/>
    <property type="match status" value="1"/>
</dbReference>
<dbReference type="Gene3D" id="3.40.50.1000">
    <property type="entry name" value="HAD superfamily/HAD-like"/>
    <property type="match status" value="1"/>
</dbReference>
<dbReference type="OrthoDB" id="9802350at2"/>
<dbReference type="GO" id="GO:0008253">
    <property type="term" value="F:5'-nucleotidase activity"/>
    <property type="evidence" value="ECO:0007669"/>
    <property type="project" value="InterPro"/>
</dbReference>
<organism evidence="1 2">
    <name type="scientific">Roseivirga spongicola</name>
    <dbReference type="NCBI Taxonomy" id="333140"/>
    <lineage>
        <taxon>Bacteria</taxon>
        <taxon>Pseudomonadati</taxon>
        <taxon>Bacteroidota</taxon>
        <taxon>Cytophagia</taxon>
        <taxon>Cytophagales</taxon>
        <taxon>Roseivirgaceae</taxon>
        <taxon>Roseivirga</taxon>
    </lineage>
</organism>